<dbReference type="PROSITE" id="PS50255">
    <property type="entry name" value="CYTOCHROME_B5_2"/>
    <property type="match status" value="1"/>
</dbReference>
<dbReference type="SUPFAM" id="SSF55856">
    <property type="entry name" value="Cytochrome b5-like heme/steroid binding domain"/>
    <property type="match status" value="1"/>
</dbReference>
<evidence type="ECO:0000256" key="4">
    <source>
        <dbReference type="ARBA" id="ARBA00038168"/>
    </source>
</evidence>
<evidence type="ECO:0000256" key="1">
    <source>
        <dbReference type="ARBA" id="ARBA00022617"/>
    </source>
</evidence>
<dbReference type="Pfam" id="PF00173">
    <property type="entry name" value="Cyt-b5"/>
    <property type="match status" value="1"/>
</dbReference>
<evidence type="ECO:0000256" key="3">
    <source>
        <dbReference type="ARBA" id="ARBA00023004"/>
    </source>
</evidence>
<name>A0A7S2S150_9STRA</name>
<evidence type="ECO:0000259" key="5">
    <source>
        <dbReference type="PROSITE" id="PS50255"/>
    </source>
</evidence>
<comment type="similarity">
    <text evidence="4">Belongs to the cytochrome b5 family.</text>
</comment>
<protein>
    <recommendedName>
        <fullName evidence="5">Cytochrome b5 heme-binding domain-containing protein</fullName>
    </recommendedName>
</protein>
<proteinExistence type="inferred from homology"/>
<keyword evidence="3" id="KW-0408">Iron</keyword>
<dbReference type="GO" id="GO:0016020">
    <property type="term" value="C:membrane"/>
    <property type="evidence" value="ECO:0007669"/>
    <property type="project" value="TreeGrafter"/>
</dbReference>
<evidence type="ECO:0000313" key="6">
    <source>
        <dbReference type="EMBL" id="CAD9685959.1"/>
    </source>
</evidence>
<organism evidence="6">
    <name type="scientific">Rhizochromulina marina</name>
    <dbReference type="NCBI Taxonomy" id="1034831"/>
    <lineage>
        <taxon>Eukaryota</taxon>
        <taxon>Sar</taxon>
        <taxon>Stramenopiles</taxon>
        <taxon>Ochrophyta</taxon>
        <taxon>Dictyochophyceae</taxon>
        <taxon>Rhizochromulinales</taxon>
        <taxon>Rhizochromulina</taxon>
    </lineage>
</organism>
<dbReference type="PANTHER" id="PTHR19359:SF95">
    <property type="entry name" value="CYTOCHROME B5 TYPE B"/>
    <property type="match status" value="1"/>
</dbReference>
<dbReference type="SMART" id="SM01117">
    <property type="entry name" value="Cyt-b5"/>
    <property type="match status" value="1"/>
</dbReference>
<dbReference type="GO" id="GO:0046872">
    <property type="term" value="F:metal ion binding"/>
    <property type="evidence" value="ECO:0007669"/>
    <property type="project" value="UniProtKB-KW"/>
</dbReference>
<dbReference type="EMBL" id="HBHJ01015001">
    <property type="protein sequence ID" value="CAD9685959.1"/>
    <property type="molecule type" value="Transcribed_RNA"/>
</dbReference>
<sequence length="498" mass="55048">MSWGRGVNNNVAGELRMPNVPEHAAARKHREAAAAAPSARLVVRSADTFLPADVSATTNYAYVDEESPLAAGLVSTLQREGRCYIYAHDHPHFVLRLATRKGLPSDAVVLSEVQRFNSHVCEGEFYQWTVFTPWREERPLRELLLEVRPRFPPSPSPVSLGAPALAQACAKNLFGLVVTVNELFLVEIGGLEVVARLVDVWVAEDNPLEAGAEDGGQPNAQDEDDLTFPDYFRGVVDVESMIYLKVDHSARDTMHLMDLVQRAEAPPATDVVDVTTADDEYFPVKKKLLRPCIALTSAVMAGKGVHEAARAAATVPTIDCCTFDRVLLFLEAMIKGRGFNIQPEHLEDMASAADALQLSGLQDLCAKKRGAFQSRVRKEPIPFDEVTDRNSKGEVILVMDGMVLDVTRWLKEHPGGSTIIPGQALNMDSTVFFEIYHVSRQSFLYLKEFYIGELRTEDLARVPSGAGEPSPGFLEQLRLFTNWRLKFDSSALAAHKSF</sequence>
<dbReference type="PANTHER" id="PTHR19359">
    <property type="entry name" value="CYTOCHROME B5"/>
    <property type="match status" value="1"/>
</dbReference>
<gene>
    <name evidence="6" type="ORF">RMAR1173_LOCUS9889</name>
</gene>
<dbReference type="Gene3D" id="3.10.120.10">
    <property type="entry name" value="Cytochrome b5-like heme/steroid binding domain"/>
    <property type="match status" value="1"/>
</dbReference>
<evidence type="ECO:0000256" key="2">
    <source>
        <dbReference type="ARBA" id="ARBA00022723"/>
    </source>
</evidence>
<reference evidence="6" key="1">
    <citation type="submission" date="2021-01" db="EMBL/GenBank/DDBJ databases">
        <authorList>
            <person name="Corre E."/>
            <person name="Pelletier E."/>
            <person name="Niang G."/>
            <person name="Scheremetjew M."/>
            <person name="Finn R."/>
            <person name="Kale V."/>
            <person name="Holt S."/>
            <person name="Cochrane G."/>
            <person name="Meng A."/>
            <person name="Brown T."/>
            <person name="Cohen L."/>
        </authorList>
    </citation>
    <scope>NUCLEOTIDE SEQUENCE</scope>
    <source>
        <strain evidence="6">CCMP1243</strain>
    </source>
</reference>
<dbReference type="GO" id="GO:0020037">
    <property type="term" value="F:heme binding"/>
    <property type="evidence" value="ECO:0007669"/>
    <property type="project" value="TreeGrafter"/>
</dbReference>
<keyword evidence="1" id="KW-0349">Heme</keyword>
<keyword evidence="2" id="KW-0479">Metal-binding</keyword>
<dbReference type="InterPro" id="IPR001199">
    <property type="entry name" value="Cyt_B5-like_heme/steroid-bd"/>
</dbReference>
<accession>A0A7S2S150</accession>
<dbReference type="InterPro" id="IPR050668">
    <property type="entry name" value="Cytochrome_b5"/>
</dbReference>
<dbReference type="AlphaFoldDB" id="A0A7S2S150"/>
<dbReference type="InterPro" id="IPR036400">
    <property type="entry name" value="Cyt_B5-like_heme/steroid_sf"/>
</dbReference>
<feature type="domain" description="Cytochrome b5 heme-binding" evidence="5">
    <location>
        <begin position="378"/>
        <end position="455"/>
    </location>
</feature>